<name>A0A1V2VV66_9BURK</name>
<protein>
    <submittedName>
        <fullName evidence="2">Uncharacterized protein</fullName>
    </submittedName>
</protein>
<accession>A0A1V2VV66</accession>
<dbReference type="EMBL" id="MUTJ01000093">
    <property type="protein sequence ID" value="ONU77357.1"/>
    <property type="molecule type" value="Genomic_DNA"/>
</dbReference>
<reference evidence="2 3" key="1">
    <citation type="submission" date="2016-08" db="EMBL/GenBank/DDBJ databases">
        <authorList>
            <person name="Seilhamer J.J."/>
        </authorList>
    </citation>
    <scope>NUCLEOTIDE SEQUENCE [LARGE SCALE GENOMIC DNA]</scope>
    <source>
        <strain evidence="2 3">VC14762</strain>
    </source>
</reference>
<feature type="region of interest" description="Disordered" evidence="1">
    <location>
        <begin position="27"/>
        <end position="73"/>
    </location>
</feature>
<feature type="compositionally biased region" description="Low complexity" evidence="1">
    <location>
        <begin position="32"/>
        <end position="42"/>
    </location>
</feature>
<comment type="caution">
    <text evidence="2">The sequence shown here is derived from an EMBL/GenBank/DDBJ whole genome shotgun (WGS) entry which is preliminary data.</text>
</comment>
<dbReference type="Proteomes" id="UP000188543">
    <property type="component" value="Unassembled WGS sequence"/>
</dbReference>
<evidence type="ECO:0000256" key="1">
    <source>
        <dbReference type="SAM" id="MobiDB-lite"/>
    </source>
</evidence>
<proteinExistence type="predicted"/>
<dbReference type="AlphaFoldDB" id="A0A1V2VV66"/>
<evidence type="ECO:0000313" key="3">
    <source>
        <dbReference type="Proteomes" id="UP000188543"/>
    </source>
</evidence>
<dbReference type="OrthoDB" id="9025414at2"/>
<gene>
    <name evidence="2" type="ORF">A8E72_31295</name>
</gene>
<sequence length="73" mass="7640">MHVACKQCSENPPRAYRAFVANCNCTRPEPPRGAAPGAGDDPCGSRDSVRGVGSQHDGRSVLPDPARATGRHA</sequence>
<evidence type="ECO:0000313" key="2">
    <source>
        <dbReference type="EMBL" id="ONU77357.1"/>
    </source>
</evidence>
<organism evidence="2 3">
    <name type="scientific">Burkholderia cenocepacia</name>
    <dbReference type="NCBI Taxonomy" id="95486"/>
    <lineage>
        <taxon>Bacteria</taxon>
        <taxon>Pseudomonadati</taxon>
        <taxon>Pseudomonadota</taxon>
        <taxon>Betaproteobacteria</taxon>
        <taxon>Burkholderiales</taxon>
        <taxon>Burkholderiaceae</taxon>
        <taxon>Burkholderia</taxon>
        <taxon>Burkholderia cepacia complex</taxon>
    </lineage>
</organism>